<organism evidence="1 2">
    <name type="scientific">Phytophthora fragariaefolia</name>
    <dbReference type="NCBI Taxonomy" id="1490495"/>
    <lineage>
        <taxon>Eukaryota</taxon>
        <taxon>Sar</taxon>
        <taxon>Stramenopiles</taxon>
        <taxon>Oomycota</taxon>
        <taxon>Peronosporomycetes</taxon>
        <taxon>Peronosporales</taxon>
        <taxon>Peronosporaceae</taxon>
        <taxon>Phytophthora</taxon>
    </lineage>
</organism>
<accession>A0A9W7D527</accession>
<evidence type="ECO:0000313" key="2">
    <source>
        <dbReference type="Proteomes" id="UP001165121"/>
    </source>
</evidence>
<comment type="caution">
    <text evidence="1">The sequence shown here is derived from an EMBL/GenBank/DDBJ whole genome shotgun (WGS) entry which is preliminary data.</text>
</comment>
<dbReference type="OrthoDB" id="127167at2759"/>
<keyword evidence="2" id="KW-1185">Reference proteome</keyword>
<gene>
    <name evidence="1" type="ORF">Pfra01_002108800</name>
</gene>
<dbReference type="EMBL" id="BSXT01002957">
    <property type="protein sequence ID" value="GMF51826.1"/>
    <property type="molecule type" value="Genomic_DNA"/>
</dbReference>
<dbReference type="Proteomes" id="UP001165121">
    <property type="component" value="Unassembled WGS sequence"/>
</dbReference>
<name>A0A9W7D527_9STRA</name>
<sequence>MNPEDEDDVSHYVSLVGPLRRRPERSEKRGLVKVVTVNLPNGFGSRTDGDEECGFPEVVKGGGQVVCAVGKFEALSGGLTDCLPSRMLADTGATLSLVDAKVLKRLGRASEPLKPYDGTVRSSSG</sequence>
<evidence type="ECO:0000313" key="1">
    <source>
        <dbReference type="EMBL" id="GMF51826.1"/>
    </source>
</evidence>
<reference evidence="1" key="1">
    <citation type="submission" date="2023-04" db="EMBL/GenBank/DDBJ databases">
        <title>Phytophthora fragariaefolia NBRC 109709.</title>
        <authorList>
            <person name="Ichikawa N."/>
            <person name="Sato H."/>
            <person name="Tonouchi N."/>
        </authorList>
    </citation>
    <scope>NUCLEOTIDE SEQUENCE</scope>
    <source>
        <strain evidence="1">NBRC 109709</strain>
    </source>
</reference>
<protein>
    <submittedName>
        <fullName evidence="1">Unnamed protein product</fullName>
    </submittedName>
</protein>
<proteinExistence type="predicted"/>
<dbReference type="AlphaFoldDB" id="A0A9W7D527"/>